<feature type="compositionally biased region" description="Gly residues" evidence="8">
    <location>
        <begin position="863"/>
        <end position="872"/>
    </location>
</feature>
<dbReference type="PANTHER" id="PTHR23253:SF9">
    <property type="entry name" value="EUKARYOTIC TRANSLATION INITIATION FACTOR 4 GAMMA 2"/>
    <property type="match status" value="1"/>
</dbReference>
<feature type="compositionally biased region" description="Polar residues" evidence="8">
    <location>
        <begin position="107"/>
        <end position="157"/>
    </location>
</feature>
<accession>A0AAV9P9A5</accession>
<evidence type="ECO:0000259" key="9">
    <source>
        <dbReference type="SMART" id="SM00543"/>
    </source>
</evidence>
<feature type="compositionally biased region" description="Polar residues" evidence="8">
    <location>
        <begin position="879"/>
        <end position="893"/>
    </location>
</feature>
<dbReference type="SUPFAM" id="SSF48371">
    <property type="entry name" value="ARM repeat"/>
    <property type="match status" value="1"/>
</dbReference>
<feature type="domain" description="MIF4G" evidence="9">
    <location>
        <begin position="1010"/>
        <end position="1250"/>
    </location>
</feature>
<feature type="compositionally biased region" description="Basic and acidic residues" evidence="8">
    <location>
        <begin position="635"/>
        <end position="668"/>
    </location>
</feature>
<feature type="compositionally biased region" description="Low complexity" evidence="8">
    <location>
        <begin position="81"/>
        <end position="94"/>
    </location>
</feature>
<evidence type="ECO:0000256" key="7">
    <source>
        <dbReference type="ARBA" id="ARBA00022917"/>
    </source>
</evidence>
<feature type="compositionally biased region" description="Basic and acidic residues" evidence="8">
    <location>
        <begin position="535"/>
        <end position="562"/>
    </location>
</feature>
<dbReference type="GO" id="GO:0016281">
    <property type="term" value="C:eukaryotic translation initiation factor 4F complex"/>
    <property type="evidence" value="ECO:0007669"/>
    <property type="project" value="TreeGrafter"/>
</dbReference>
<keyword evidence="7" id="KW-0648">Protein biosynthesis</keyword>
<dbReference type="InterPro" id="IPR016024">
    <property type="entry name" value="ARM-type_fold"/>
</dbReference>
<dbReference type="EMBL" id="JAVRRT010000008">
    <property type="protein sequence ID" value="KAK5169473.1"/>
    <property type="molecule type" value="Genomic_DNA"/>
</dbReference>
<feature type="compositionally biased region" description="Low complexity" evidence="8">
    <location>
        <begin position="304"/>
        <end position="320"/>
    </location>
</feature>
<feature type="region of interest" description="Disordered" evidence="8">
    <location>
        <begin position="1"/>
        <end position="763"/>
    </location>
</feature>
<keyword evidence="6" id="KW-0694">RNA-binding</keyword>
<dbReference type="InterPro" id="IPR003890">
    <property type="entry name" value="MIF4G-like_typ-3"/>
</dbReference>
<dbReference type="Pfam" id="PF12152">
    <property type="entry name" value="eIF_4G1"/>
    <property type="match status" value="1"/>
</dbReference>
<evidence type="ECO:0000256" key="5">
    <source>
        <dbReference type="ARBA" id="ARBA00022553"/>
    </source>
</evidence>
<feature type="compositionally biased region" description="Low complexity" evidence="8">
    <location>
        <begin position="449"/>
        <end position="463"/>
    </location>
</feature>
<reference evidence="10 11" key="1">
    <citation type="submission" date="2023-08" db="EMBL/GenBank/DDBJ databases">
        <title>Black Yeasts Isolated from many extreme environments.</title>
        <authorList>
            <person name="Coleine C."/>
            <person name="Stajich J.E."/>
            <person name="Selbmann L."/>
        </authorList>
    </citation>
    <scope>NUCLEOTIDE SEQUENCE [LARGE SCALE GENOMIC DNA]</scope>
    <source>
        <strain evidence="10 11">CCFEE 5935</strain>
    </source>
</reference>
<keyword evidence="5" id="KW-0597">Phosphoprotein</keyword>
<feature type="compositionally biased region" description="Low complexity" evidence="8">
    <location>
        <begin position="894"/>
        <end position="905"/>
    </location>
</feature>
<dbReference type="GO" id="GO:0010494">
    <property type="term" value="C:cytoplasmic stress granule"/>
    <property type="evidence" value="ECO:0007669"/>
    <property type="project" value="UniProtKB-ARBA"/>
</dbReference>
<dbReference type="RefSeq" id="XP_064658819.1">
    <property type="nucleotide sequence ID" value="XM_064802694.1"/>
</dbReference>
<dbReference type="SMART" id="SM00543">
    <property type="entry name" value="MIF4G"/>
    <property type="match status" value="1"/>
</dbReference>
<sequence length="1433" mass="151884">MTSAIPPTVQHETASQQTSAPNAASDTNTSLSGAVPAQLPGRSYASATKTASPASTTPAGAPAPSQNAKPSTESPVNGATSMAQGGPQAASAAPNGTPTEHGRKSSVIISAQGASGSTPNGGPVGQNNRPPISFGMMNQGSPMPSASAPYQSQNPSLSAPPRDPRVISPAHSPSPIPQPPASGGRPPSGFQNQNNGMTFGSMGGESDPMRQNQNGPLGPGMPMHERRVSSQGMHGDPNMNRNFQAPNGRGRGFQGPYAAQSPGMQYRQMPGGPPRPGSGMPPQFQTGMPPGSPYNRGRNSPALPHQQPNMQPQHMSNPQMYGGGYQGMGGQGHPQGVYNYYDPQSGYYPPQWPGQQGAPSPRPGSYPSPFPSGPTGMAPPFYPPNMSRSASQVSERPPSSMGQPATPAMSNAPPSGQPAAAQQASSFVKPNKTSRAIKITNPLTGEVVSSKASATPTASAQPQNPVIVSTPNAPTPPPRTASAQHERTESKSTMTAEEKKRAFQEEVNRRRMGEPAKEEPEAAKPTEAKAVAEVPSKKDSMEATEPAKDVVKEATAETEKAAATDAGDDEAKKDADAAASAATKEPVEETPKEETEDERLEREIAEMEAKEKEEEEREAAYQAKKNAEKAANAKVEAEKAAKADEELKRQEREAEEREEQRERERETGKSAPQEPDSQSKDMFESLKKPEIGPGASAPASGTETPASEDAEASSMPPPSQPASTTQPRGLGAQKPKPAHLKLETSKRVEPAEPTPGMQALKSARFLEIKEEAKYPDGFKSPNPALNVAGARKGRAYDKAFLLQFQPVFKEKPSVDWDQKVRDTLGPGDEPGSARPGSARTPSSSMGRQPSGRPGPSSMASFGGPMGNFGGSSGPRTLPPGTTSQERFQASQQSGRPGMGNMPMGRAPSQFGGMQPAGMNRTNSSLAMGNMVPGSPRVPSTRGGRGGSSRRGDRTMSKKEEAEMASKMPLTAHMDLKPLEKSGSGWKPTSIGQPMQASHDLSGNMAPDMVQRKVKAALNKMTPSTFDKISDQILEIAGQSKNESDGRTLRQVIQLTFEKACDEAHWAEMYARFCSKMLSTMSPDIRDETVLDKAGNLVVGGALFRKYLLNRCQEEFERGWQVNLPEKPEGETQEAALLSDEYYVAAAAKRRGLGLIQFIGQLYKLRMLTLRIMHECVMKLLNFEGDPDESAVENLTTLLRSVGATMESDEQGTGLLSTYFERIENNLLKSDALPSRPKFMLLDLVDLRKANWKGKNDGTKGPKTIDQIHAEAEAAQRAQEAERQRTAQRGGGGRPPAGRGDARNFSSNMPPPDYKSNMLGTDDLRKLQNRNRPAAGGGGLGPGGSLGPGGGLGARAGSRRGNLGPTSSGNTTRTNTPPVEKEKKEEPSSQNAFGALASLDSGEAPEESTEASPPSARNRSKSPLPAEKAEGPTA</sequence>
<gene>
    <name evidence="10" type="ORF">LTR77_005449</name>
</gene>
<dbReference type="GeneID" id="89926790"/>
<name>A0AAV9P9A5_9PEZI</name>
<comment type="similarity">
    <text evidence="2">Belongs to the eukaryotic initiation factor 4G family.</text>
</comment>
<evidence type="ECO:0000256" key="1">
    <source>
        <dbReference type="ARBA" id="ARBA00004496"/>
    </source>
</evidence>
<proteinExistence type="inferred from homology"/>
<feature type="compositionally biased region" description="Polar residues" evidence="8">
    <location>
        <begin position="1"/>
        <end position="32"/>
    </location>
</feature>
<feature type="compositionally biased region" description="Basic and acidic residues" evidence="8">
    <location>
        <begin position="808"/>
        <end position="822"/>
    </location>
</feature>
<feature type="compositionally biased region" description="Polar residues" evidence="8">
    <location>
        <begin position="189"/>
        <end position="198"/>
    </location>
</feature>
<dbReference type="InterPro" id="IPR022745">
    <property type="entry name" value="eIF4G1_eIF4E-bd"/>
</dbReference>
<dbReference type="Pfam" id="PF02854">
    <property type="entry name" value="MIF4G"/>
    <property type="match status" value="1"/>
</dbReference>
<evidence type="ECO:0000313" key="10">
    <source>
        <dbReference type="EMBL" id="KAK5169473.1"/>
    </source>
</evidence>
<keyword evidence="3" id="KW-0963">Cytoplasm</keyword>
<dbReference type="SUPFAM" id="SSF101489">
    <property type="entry name" value="Eukaryotic initiation factor 4f subunit eIF4g, eIF4e-binding domain"/>
    <property type="match status" value="1"/>
</dbReference>
<feature type="compositionally biased region" description="Low complexity" evidence="8">
    <location>
        <begin position="932"/>
        <end position="941"/>
    </location>
</feature>
<organism evidence="10 11">
    <name type="scientific">Saxophila tyrrhenica</name>
    <dbReference type="NCBI Taxonomy" id="1690608"/>
    <lineage>
        <taxon>Eukaryota</taxon>
        <taxon>Fungi</taxon>
        <taxon>Dikarya</taxon>
        <taxon>Ascomycota</taxon>
        <taxon>Pezizomycotina</taxon>
        <taxon>Dothideomycetes</taxon>
        <taxon>Dothideomycetidae</taxon>
        <taxon>Mycosphaerellales</taxon>
        <taxon>Extremaceae</taxon>
        <taxon>Saxophila</taxon>
    </lineage>
</organism>
<feature type="region of interest" description="Disordered" evidence="8">
    <location>
        <begin position="807"/>
        <end position="965"/>
    </location>
</feature>
<dbReference type="InterPro" id="IPR036211">
    <property type="entry name" value="eIF4G_eIF4E-bd_sf"/>
</dbReference>
<dbReference type="Gene3D" id="1.25.40.180">
    <property type="match status" value="1"/>
</dbReference>
<feature type="compositionally biased region" description="Low complexity" evidence="8">
    <location>
        <begin position="1354"/>
        <end position="1363"/>
    </location>
</feature>
<feature type="compositionally biased region" description="Basic and acidic residues" evidence="8">
    <location>
        <begin position="585"/>
        <end position="612"/>
    </location>
</feature>
<feature type="compositionally biased region" description="Basic and acidic residues" evidence="8">
    <location>
        <begin position="677"/>
        <end position="690"/>
    </location>
</feature>
<feature type="compositionally biased region" description="Pro residues" evidence="8">
    <location>
        <begin position="360"/>
        <end position="372"/>
    </location>
</feature>
<evidence type="ECO:0000256" key="3">
    <source>
        <dbReference type="ARBA" id="ARBA00022490"/>
    </source>
</evidence>
<dbReference type="GO" id="GO:0003729">
    <property type="term" value="F:mRNA binding"/>
    <property type="evidence" value="ECO:0007669"/>
    <property type="project" value="TreeGrafter"/>
</dbReference>
<feature type="region of interest" description="Disordered" evidence="8">
    <location>
        <begin position="1271"/>
        <end position="1433"/>
    </location>
</feature>
<keyword evidence="4" id="KW-0396">Initiation factor</keyword>
<comment type="subcellular location">
    <subcellularLocation>
        <location evidence="1">Cytoplasm</location>
    </subcellularLocation>
</comment>
<feature type="compositionally biased region" description="Polar residues" evidence="8">
    <location>
        <begin position="1364"/>
        <end position="1376"/>
    </location>
</feature>
<feature type="compositionally biased region" description="Basic and acidic residues" evidence="8">
    <location>
        <begin position="1271"/>
        <end position="1284"/>
    </location>
</feature>
<dbReference type="GO" id="GO:0003743">
    <property type="term" value="F:translation initiation factor activity"/>
    <property type="evidence" value="ECO:0007669"/>
    <property type="project" value="UniProtKB-KW"/>
</dbReference>
<feature type="compositionally biased region" description="Gly residues" evidence="8">
    <location>
        <begin position="321"/>
        <end position="333"/>
    </location>
</feature>
<evidence type="ECO:0000256" key="6">
    <source>
        <dbReference type="ARBA" id="ARBA00022884"/>
    </source>
</evidence>
<dbReference type="Proteomes" id="UP001337655">
    <property type="component" value="Unassembled WGS sequence"/>
</dbReference>
<comment type="caution">
    <text evidence="10">The sequence shown here is derived from an EMBL/GenBank/DDBJ whole genome shotgun (WGS) entry which is preliminary data.</text>
</comment>
<dbReference type="PANTHER" id="PTHR23253">
    <property type="entry name" value="EUKARYOTIC TRANSLATION INITIATION FACTOR 4 GAMMA"/>
    <property type="match status" value="1"/>
</dbReference>
<feature type="compositionally biased region" description="Low complexity" evidence="8">
    <location>
        <begin position="45"/>
        <end position="65"/>
    </location>
</feature>
<feature type="compositionally biased region" description="Low complexity" evidence="8">
    <location>
        <begin position="412"/>
        <end position="426"/>
    </location>
</feature>
<feature type="compositionally biased region" description="Gly residues" evidence="8">
    <location>
        <begin position="1334"/>
        <end position="1353"/>
    </location>
</feature>
<feature type="compositionally biased region" description="Basic and acidic residues" evidence="8">
    <location>
        <begin position="949"/>
        <end position="963"/>
    </location>
</feature>
<feature type="compositionally biased region" description="Polar residues" evidence="8">
    <location>
        <begin position="66"/>
        <end position="80"/>
    </location>
</feature>
<feature type="compositionally biased region" description="Low complexity" evidence="8">
    <location>
        <begin position="620"/>
        <end position="634"/>
    </location>
</feature>
<evidence type="ECO:0000313" key="11">
    <source>
        <dbReference type="Proteomes" id="UP001337655"/>
    </source>
</evidence>
<feature type="compositionally biased region" description="Basic and acidic residues" evidence="8">
    <location>
        <begin position="484"/>
        <end position="527"/>
    </location>
</feature>
<evidence type="ECO:0000256" key="4">
    <source>
        <dbReference type="ARBA" id="ARBA00022540"/>
    </source>
</evidence>
<feature type="compositionally biased region" description="Basic and acidic residues" evidence="8">
    <location>
        <begin position="740"/>
        <end position="750"/>
    </location>
</feature>
<dbReference type="FunFam" id="1.25.40.180:FF:000020">
    <property type="entry name" value="Eukaryotic translation initiation factor subunit"/>
    <property type="match status" value="1"/>
</dbReference>
<protein>
    <recommendedName>
        <fullName evidence="9">MIF4G domain-containing protein</fullName>
    </recommendedName>
</protein>
<evidence type="ECO:0000256" key="8">
    <source>
        <dbReference type="SAM" id="MobiDB-lite"/>
    </source>
</evidence>
<evidence type="ECO:0000256" key="2">
    <source>
        <dbReference type="ARBA" id="ARBA00005775"/>
    </source>
</evidence>
<dbReference type="Gene3D" id="1.20.970.30">
    <property type="entry name" value="eIF4G, eIF4E-binding domain"/>
    <property type="match status" value="1"/>
</dbReference>
<keyword evidence="11" id="KW-1185">Reference proteome</keyword>